<dbReference type="GO" id="GO:0008380">
    <property type="term" value="P:RNA splicing"/>
    <property type="evidence" value="ECO:0007669"/>
    <property type="project" value="UniProtKB-KW"/>
</dbReference>
<comment type="similarity">
    <text evidence="2">Belongs to the SMN family.</text>
</comment>
<evidence type="ECO:0000256" key="4">
    <source>
        <dbReference type="ARBA" id="ARBA00023187"/>
    </source>
</evidence>
<protein>
    <recommendedName>
        <fullName evidence="7">Survival Motor Neuron Gemin2-binding domain-containing protein</fullName>
    </recommendedName>
</protein>
<dbReference type="PANTHER" id="PTHR39267:SF1">
    <property type="entry name" value="SURVIVAL MOTOR NEURON PROTEIN"/>
    <property type="match status" value="1"/>
</dbReference>
<evidence type="ECO:0000256" key="5">
    <source>
        <dbReference type="ARBA" id="ARBA00023242"/>
    </source>
</evidence>
<evidence type="ECO:0000256" key="6">
    <source>
        <dbReference type="SAM" id="MobiDB-lite"/>
    </source>
</evidence>
<dbReference type="InterPro" id="IPR047313">
    <property type="entry name" value="SMN_C"/>
</dbReference>
<keyword evidence="9" id="KW-1185">Reference proteome</keyword>
<proteinExistence type="inferred from homology"/>
<evidence type="ECO:0000313" key="9">
    <source>
        <dbReference type="Proteomes" id="UP001150925"/>
    </source>
</evidence>
<sequence length="304" mass="34193">MSDHELTHDEIWDDSDLVTAWDEALQEYQVEHNKPFRLADVMEAHTNTTIPSEADTNLSDQTDMVETETTTHDDETLAMNVTDTLHPMEGSEAEKSSKREGYIRAFESMKTQQQKYSSAEDSRSQEAGKSKKVPVTKGTGSSKTTGKKRSSSTMDSDHETDNPPSVNDDGTAHPYPYYPPSDYYSYYGYYPSPWYPPTWDSTDVANTYYTPEQPLTTPSSAWWYGARPPPPPPPPFANHHPSVASNTPSPRRPPTRGPRPPPPPTMAHEPIESQMDDSALANLLLSWYTAGYYTGLYQNRTRES</sequence>
<accession>A0A9W8AQ59</accession>
<keyword evidence="5" id="KW-0539">Nucleus</keyword>
<evidence type="ECO:0000256" key="2">
    <source>
        <dbReference type="ARBA" id="ARBA00005371"/>
    </source>
</evidence>
<evidence type="ECO:0000313" key="8">
    <source>
        <dbReference type="EMBL" id="KAJ1956346.1"/>
    </source>
</evidence>
<dbReference type="EMBL" id="JANBPY010002142">
    <property type="protein sequence ID" value="KAJ1956346.1"/>
    <property type="molecule type" value="Genomic_DNA"/>
</dbReference>
<dbReference type="CDD" id="cd22851">
    <property type="entry name" value="SMN_N"/>
    <property type="match status" value="1"/>
</dbReference>
<dbReference type="Proteomes" id="UP001150925">
    <property type="component" value="Unassembled WGS sequence"/>
</dbReference>
<dbReference type="OrthoDB" id="2448714at2759"/>
<feature type="compositionally biased region" description="Pro residues" evidence="6">
    <location>
        <begin position="250"/>
        <end position="265"/>
    </location>
</feature>
<name>A0A9W8AQ59_9FUNG</name>
<keyword evidence="3" id="KW-0507">mRNA processing</keyword>
<organism evidence="8 9">
    <name type="scientific">Dispira parvispora</name>
    <dbReference type="NCBI Taxonomy" id="1520584"/>
    <lineage>
        <taxon>Eukaryota</taxon>
        <taxon>Fungi</taxon>
        <taxon>Fungi incertae sedis</taxon>
        <taxon>Zoopagomycota</taxon>
        <taxon>Kickxellomycotina</taxon>
        <taxon>Dimargaritomycetes</taxon>
        <taxon>Dimargaritales</taxon>
        <taxon>Dimargaritaceae</taxon>
        <taxon>Dispira</taxon>
    </lineage>
</organism>
<dbReference type="Pfam" id="PF20636">
    <property type="entry name" value="SMN_G2-BD"/>
    <property type="match status" value="1"/>
</dbReference>
<feature type="compositionally biased region" description="Basic and acidic residues" evidence="6">
    <location>
        <begin position="118"/>
        <end position="129"/>
    </location>
</feature>
<keyword evidence="4" id="KW-0508">mRNA splicing</keyword>
<reference evidence="8" key="1">
    <citation type="submission" date="2022-07" db="EMBL/GenBank/DDBJ databases">
        <title>Phylogenomic reconstructions and comparative analyses of Kickxellomycotina fungi.</title>
        <authorList>
            <person name="Reynolds N.K."/>
            <person name="Stajich J.E."/>
            <person name="Barry K."/>
            <person name="Grigoriev I.V."/>
            <person name="Crous P."/>
            <person name="Smith M.E."/>
        </authorList>
    </citation>
    <scope>NUCLEOTIDE SEQUENCE</scope>
    <source>
        <strain evidence="8">RSA 1196</strain>
    </source>
</reference>
<feature type="region of interest" description="Disordered" evidence="6">
    <location>
        <begin position="48"/>
        <end position="79"/>
    </location>
</feature>
<dbReference type="GO" id="GO:0006397">
    <property type="term" value="P:mRNA processing"/>
    <property type="evidence" value="ECO:0007669"/>
    <property type="project" value="UniProtKB-KW"/>
</dbReference>
<feature type="domain" description="Survival Motor Neuron Gemin2-binding" evidence="7">
    <location>
        <begin position="9"/>
        <end position="32"/>
    </location>
</feature>
<feature type="region of interest" description="Disordered" evidence="6">
    <location>
        <begin position="109"/>
        <end position="175"/>
    </location>
</feature>
<feature type="compositionally biased region" description="Polar residues" evidence="6">
    <location>
        <begin position="48"/>
        <end position="61"/>
    </location>
</feature>
<dbReference type="InterPro" id="IPR049481">
    <property type="entry name" value="SMN_G2-BD"/>
</dbReference>
<evidence type="ECO:0000259" key="7">
    <source>
        <dbReference type="Pfam" id="PF20636"/>
    </source>
</evidence>
<comment type="caution">
    <text evidence="8">The sequence shown here is derived from an EMBL/GenBank/DDBJ whole genome shotgun (WGS) entry which is preliminary data.</text>
</comment>
<evidence type="ECO:0000256" key="3">
    <source>
        <dbReference type="ARBA" id="ARBA00022664"/>
    </source>
</evidence>
<dbReference type="PANTHER" id="PTHR39267">
    <property type="entry name" value="SURVIVAL MOTOR NEURON-LIKE PROTEIN 1"/>
    <property type="match status" value="1"/>
</dbReference>
<dbReference type="GO" id="GO:0005634">
    <property type="term" value="C:nucleus"/>
    <property type="evidence" value="ECO:0007669"/>
    <property type="project" value="UniProtKB-SubCell"/>
</dbReference>
<dbReference type="CDD" id="cd22852">
    <property type="entry name" value="SMN_C"/>
    <property type="match status" value="1"/>
</dbReference>
<dbReference type="AlphaFoldDB" id="A0A9W8AQ59"/>
<dbReference type="Pfam" id="PF20635">
    <property type="entry name" value="SMN_YG-box"/>
    <property type="match status" value="1"/>
</dbReference>
<feature type="region of interest" description="Disordered" evidence="6">
    <location>
        <begin position="220"/>
        <end position="275"/>
    </location>
</feature>
<comment type="subcellular location">
    <subcellularLocation>
        <location evidence="1">Nucleus</location>
    </subcellularLocation>
</comment>
<gene>
    <name evidence="8" type="ORF">IWQ62_005320</name>
</gene>
<feature type="compositionally biased region" description="Pro residues" evidence="6">
    <location>
        <begin position="227"/>
        <end position="236"/>
    </location>
</feature>
<evidence type="ECO:0000256" key="1">
    <source>
        <dbReference type="ARBA" id="ARBA00004123"/>
    </source>
</evidence>
<dbReference type="InterPro" id="IPR040424">
    <property type="entry name" value="Smn1"/>
</dbReference>